<dbReference type="InterPro" id="IPR041492">
    <property type="entry name" value="HAD_2"/>
</dbReference>
<dbReference type="InterPro" id="IPR051600">
    <property type="entry name" value="Beta-PGM-like"/>
</dbReference>
<keyword evidence="6" id="KW-1185">Reference proteome</keyword>
<dbReference type="Proteomes" id="UP001518925">
    <property type="component" value="Unassembled WGS sequence"/>
</dbReference>
<protein>
    <submittedName>
        <fullName evidence="5">HAD family hydrolase</fullName>
    </submittedName>
</protein>
<dbReference type="SFLD" id="SFLDG01129">
    <property type="entry name" value="C1.5:_HAD__Beta-PGM__Phosphata"/>
    <property type="match status" value="1"/>
</dbReference>
<organism evidence="5 6">
    <name type="scientific">Bacillus suaedaesalsae</name>
    <dbReference type="NCBI Taxonomy" id="2810349"/>
    <lineage>
        <taxon>Bacteria</taxon>
        <taxon>Bacillati</taxon>
        <taxon>Bacillota</taxon>
        <taxon>Bacilli</taxon>
        <taxon>Bacillales</taxon>
        <taxon>Bacillaceae</taxon>
        <taxon>Bacillus</taxon>
    </lineage>
</organism>
<dbReference type="Pfam" id="PF13419">
    <property type="entry name" value="HAD_2"/>
    <property type="match status" value="1"/>
</dbReference>
<keyword evidence="4" id="KW-0460">Magnesium</keyword>
<dbReference type="PANTHER" id="PTHR46193">
    <property type="entry name" value="6-PHOSPHOGLUCONATE PHOSPHATASE"/>
    <property type="match status" value="1"/>
</dbReference>
<dbReference type="NCBIfam" id="TIGR01509">
    <property type="entry name" value="HAD-SF-IA-v3"/>
    <property type="match status" value="1"/>
</dbReference>
<dbReference type="SUPFAM" id="SSF56784">
    <property type="entry name" value="HAD-like"/>
    <property type="match status" value="1"/>
</dbReference>
<dbReference type="EMBL" id="JAFELM010000043">
    <property type="protein sequence ID" value="MBM6619592.1"/>
    <property type="molecule type" value="Genomic_DNA"/>
</dbReference>
<dbReference type="PRINTS" id="PR00413">
    <property type="entry name" value="HADHALOGNASE"/>
</dbReference>
<dbReference type="Gene3D" id="1.10.150.240">
    <property type="entry name" value="Putative phosphatase, domain 2"/>
    <property type="match status" value="1"/>
</dbReference>
<accession>A0ABS2DM85</accession>
<evidence type="ECO:0000313" key="6">
    <source>
        <dbReference type="Proteomes" id="UP001518925"/>
    </source>
</evidence>
<dbReference type="CDD" id="cd16423">
    <property type="entry name" value="HAD_BPGM-like"/>
    <property type="match status" value="1"/>
</dbReference>
<evidence type="ECO:0000313" key="5">
    <source>
        <dbReference type="EMBL" id="MBM6619592.1"/>
    </source>
</evidence>
<dbReference type="RefSeq" id="WP_204205147.1">
    <property type="nucleotide sequence ID" value="NZ_JAFELM010000043.1"/>
</dbReference>
<dbReference type="GO" id="GO:0016787">
    <property type="term" value="F:hydrolase activity"/>
    <property type="evidence" value="ECO:0007669"/>
    <property type="project" value="UniProtKB-KW"/>
</dbReference>
<comment type="caution">
    <text evidence="5">The sequence shown here is derived from an EMBL/GenBank/DDBJ whole genome shotgun (WGS) entry which is preliminary data.</text>
</comment>
<reference evidence="5 6" key="1">
    <citation type="submission" date="2021-02" db="EMBL/GenBank/DDBJ databases">
        <title>Bacillus sp. RD4P76, an endophyte from a halophyte.</title>
        <authorList>
            <person name="Sun J.-Q."/>
        </authorList>
    </citation>
    <scope>NUCLEOTIDE SEQUENCE [LARGE SCALE GENOMIC DNA]</scope>
    <source>
        <strain evidence="5 6">RD4P76</strain>
    </source>
</reference>
<dbReference type="SFLD" id="SFLDG01135">
    <property type="entry name" value="C1.5.6:_HAD__Beta-PGM__Phospha"/>
    <property type="match status" value="1"/>
</dbReference>
<name>A0ABS2DM85_9BACI</name>
<gene>
    <name evidence="5" type="ORF">JR050_18170</name>
</gene>
<dbReference type="Gene3D" id="3.40.50.1000">
    <property type="entry name" value="HAD superfamily/HAD-like"/>
    <property type="match status" value="1"/>
</dbReference>
<dbReference type="PANTHER" id="PTHR46193:SF21">
    <property type="entry name" value="SLL1138 PROTEIN"/>
    <property type="match status" value="1"/>
</dbReference>
<evidence type="ECO:0000256" key="3">
    <source>
        <dbReference type="ARBA" id="ARBA00022723"/>
    </source>
</evidence>
<dbReference type="SFLD" id="SFLDS00003">
    <property type="entry name" value="Haloacid_Dehalogenase"/>
    <property type="match status" value="1"/>
</dbReference>
<comment type="cofactor">
    <cofactor evidence="1">
        <name>Mg(2+)</name>
        <dbReference type="ChEBI" id="CHEBI:18420"/>
    </cofactor>
</comment>
<evidence type="ECO:0000256" key="4">
    <source>
        <dbReference type="ARBA" id="ARBA00022842"/>
    </source>
</evidence>
<keyword evidence="3" id="KW-0479">Metal-binding</keyword>
<dbReference type="InterPro" id="IPR036412">
    <property type="entry name" value="HAD-like_sf"/>
</dbReference>
<keyword evidence="5" id="KW-0378">Hydrolase</keyword>
<proteinExistence type="inferred from homology"/>
<evidence type="ECO:0000256" key="1">
    <source>
        <dbReference type="ARBA" id="ARBA00001946"/>
    </source>
</evidence>
<sequence>MKAVIFDFDGLIIDTETVWYEVFRKVMGNYGVSMTVEDFSICIGTSDDVLYKKLEQLAGTTLDRTEMKRQTRELYNHYVSTLTLREGVIDYLQAATTMGLKLAVASSSSRNWVEAFLEKFQLRNYFDVVKTRDDVTMVKPDPELYIQAMTSLGVTAQEAFCFEDSKNGLQAALSAGLSCVIVPNGITRILDFSGHAFKMNSMADHSFEEVLAILHTKDTIHKGARS</sequence>
<comment type="similarity">
    <text evidence="2">Belongs to the HAD-like hydrolase superfamily. CbbY/CbbZ/Gph/YieH family.</text>
</comment>
<dbReference type="InterPro" id="IPR023214">
    <property type="entry name" value="HAD_sf"/>
</dbReference>
<evidence type="ECO:0000256" key="2">
    <source>
        <dbReference type="ARBA" id="ARBA00006171"/>
    </source>
</evidence>
<dbReference type="InterPro" id="IPR023198">
    <property type="entry name" value="PGP-like_dom2"/>
</dbReference>
<dbReference type="InterPro" id="IPR006439">
    <property type="entry name" value="HAD-SF_hydro_IA"/>
</dbReference>